<dbReference type="PROSITE" id="PS00627">
    <property type="entry name" value="GHMP_KINASES_ATP"/>
    <property type="match status" value="1"/>
</dbReference>
<organism evidence="14 15">
    <name type="scientific">Thanatephorus cucumeris (strain AG1-IA)</name>
    <name type="common">Rice sheath blight fungus</name>
    <name type="synonym">Rhizoctonia solani</name>
    <dbReference type="NCBI Taxonomy" id="983506"/>
    <lineage>
        <taxon>Eukaryota</taxon>
        <taxon>Fungi</taxon>
        <taxon>Dikarya</taxon>
        <taxon>Basidiomycota</taxon>
        <taxon>Agaricomycotina</taxon>
        <taxon>Agaricomycetes</taxon>
        <taxon>Cantharellales</taxon>
        <taxon>Ceratobasidiaceae</taxon>
        <taxon>Rhizoctonia</taxon>
        <taxon>Rhizoctonia solani AG-1</taxon>
    </lineage>
</organism>
<dbReference type="Gene3D" id="3.30.70.3170">
    <property type="match status" value="1"/>
</dbReference>
<evidence type="ECO:0000256" key="7">
    <source>
        <dbReference type="ARBA" id="ARBA00022777"/>
    </source>
</evidence>
<gene>
    <name evidence="14" type="ORF">AG1IA_05846</name>
</gene>
<dbReference type="AlphaFoldDB" id="L8WTM9"/>
<evidence type="ECO:0000256" key="6">
    <source>
        <dbReference type="ARBA" id="ARBA00022741"/>
    </source>
</evidence>
<accession>L8WTM9</accession>
<dbReference type="GO" id="GO:0005829">
    <property type="term" value="C:cytosol"/>
    <property type="evidence" value="ECO:0007669"/>
    <property type="project" value="TreeGrafter"/>
</dbReference>
<feature type="domain" description="GHMP kinase C-terminal" evidence="12">
    <location>
        <begin position="518"/>
        <end position="588"/>
    </location>
</feature>
<dbReference type="GO" id="GO:0006012">
    <property type="term" value="P:galactose metabolic process"/>
    <property type="evidence" value="ECO:0007669"/>
    <property type="project" value="UniProtKB-UniPathway"/>
</dbReference>
<dbReference type="InterPro" id="IPR020568">
    <property type="entry name" value="Ribosomal_Su5_D2-typ_SF"/>
</dbReference>
<proteinExistence type="inferred from homology"/>
<dbReference type="HOGENOM" id="CLU_017814_6_2_1"/>
<dbReference type="InterPro" id="IPR006204">
    <property type="entry name" value="GHMP_kinase_N_dom"/>
</dbReference>
<name>L8WTM9_THACA</name>
<evidence type="ECO:0000256" key="8">
    <source>
        <dbReference type="ARBA" id="ARBA00022840"/>
    </source>
</evidence>
<feature type="domain" description="Galactokinase N-terminal" evidence="13">
    <location>
        <begin position="142"/>
        <end position="170"/>
    </location>
</feature>
<dbReference type="InterPro" id="IPR019539">
    <property type="entry name" value="GalKase_N"/>
</dbReference>
<dbReference type="InterPro" id="IPR006203">
    <property type="entry name" value="GHMP_knse_ATP-bd_CS"/>
</dbReference>
<evidence type="ECO:0000256" key="1">
    <source>
        <dbReference type="ARBA" id="ARBA00004947"/>
    </source>
</evidence>
<dbReference type="UniPathway" id="UPA00214"/>
<dbReference type="Pfam" id="PF10509">
    <property type="entry name" value="GalKase_gal_bdg"/>
    <property type="match status" value="1"/>
</dbReference>
<keyword evidence="15" id="KW-1185">Reference proteome</keyword>
<evidence type="ECO:0000256" key="9">
    <source>
        <dbReference type="ARBA" id="ARBA00029590"/>
    </source>
</evidence>
<dbReference type="OrthoDB" id="187738at2759"/>
<dbReference type="Gene3D" id="3.30.230.10">
    <property type="match status" value="1"/>
</dbReference>
<dbReference type="Proteomes" id="UP000011668">
    <property type="component" value="Unassembled WGS sequence"/>
</dbReference>
<keyword evidence="7 14" id="KW-0418">Kinase</keyword>
<dbReference type="OMA" id="DECELEM"/>
<dbReference type="InterPro" id="IPR036554">
    <property type="entry name" value="GHMP_kinase_C_sf"/>
</dbReference>
<dbReference type="NCBIfam" id="TIGR00131">
    <property type="entry name" value="gal_kin"/>
    <property type="match status" value="1"/>
</dbReference>
<dbReference type="Gene3D" id="1.20.1440.340">
    <property type="match status" value="1"/>
</dbReference>
<dbReference type="SUPFAM" id="SSF54211">
    <property type="entry name" value="Ribosomal protein S5 domain 2-like"/>
    <property type="match status" value="1"/>
</dbReference>
<comment type="catalytic activity">
    <reaction evidence="10">
        <text>alpha-D-galactose + ATP = alpha-D-galactose 1-phosphate + ADP + H(+)</text>
        <dbReference type="Rhea" id="RHEA:13553"/>
        <dbReference type="ChEBI" id="CHEBI:15378"/>
        <dbReference type="ChEBI" id="CHEBI:28061"/>
        <dbReference type="ChEBI" id="CHEBI:30616"/>
        <dbReference type="ChEBI" id="CHEBI:58336"/>
        <dbReference type="ChEBI" id="CHEBI:456216"/>
        <dbReference type="EC" id="2.7.1.6"/>
    </reaction>
    <physiologicalReaction direction="left-to-right" evidence="10">
        <dbReference type="Rhea" id="RHEA:13554"/>
    </physiologicalReaction>
</comment>
<reference evidence="14 15" key="1">
    <citation type="journal article" date="2013" name="Nat. Commun.">
        <title>The evolution and pathogenic mechanisms of the rice sheath blight pathogen.</title>
        <authorList>
            <person name="Zheng A."/>
            <person name="Lin R."/>
            <person name="Xu L."/>
            <person name="Qin P."/>
            <person name="Tang C."/>
            <person name="Ai P."/>
            <person name="Zhang D."/>
            <person name="Liu Y."/>
            <person name="Sun Z."/>
            <person name="Feng H."/>
            <person name="Wang Y."/>
            <person name="Chen Y."/>
            <person name="Liang X."/>
            <person name="Fu R."/>
            <person name="Li Q."/>
            <person name="Zhang J."/>
            <person name="Yu X."/>
            <person name="Xie Z."/>
            <person name="Ding L."/>
            <person name="Guan P."/>
            <person name="Tang J."/>
            <person name="Liang Y."/>
            <person name="Wang S."/>
            <person name="Deng Q."/>
            <person name="Li S."/>
            <person name="Zhu J."/>
            <person name="Wang L."/>
            <person name="Liu H."/>
            <person name="Li P."/>
        </authorList>
    </citation>
    <scope>NUCLEOTIDE SEQUENCE [LARGE SCALE GENOMIC DNA]</scope>
    <source>
        <strain evidence="15">AG-1 IA</strain>
    </source>
</reference>
<dbReference type="InterPro" id="IPR000705">
    <property type="entry name" value="Galactokinase"/>
</dbReference>
<dbReference type="InterPro" id="IPR013750">
    <property type="entry name" value="GHMP_kinase_C_dom"/>
</dbReference>
<keyword evidence="6" id="KW-0547">Nucleotide-binding</keyword>
<dbReference type="PANTHER" id="PTHR10457">
    <property type="entry name" value="MEVALONATE KINASE/GALACTOKINASE"/>
    <property type="match status" value="1"/>
</dbReference>
<keyword evidence="5" id="KW-0808">Transferase</keyword>
<dbReference type="PRINTS" id="PR00959">
    <property type="entry name" value="MEVGALKINASE"/>
</dbReference>
<sequence>MNFGPRRKTGINHVRSMICVISEVGIDASAQHPQFQALTAQYLDHFGSNWNCPLYIGEPAHQIDLGYSTTAMASEPIPVITALNQLQGSLDALVAGYEFYDIIGCTIDIATGRDGLISVMNLRKGLDISPPTSCEHPAAICSLIGEHIDYALFGVFPAAVERDILIACGPREDATTNSTIHAQNIDGRYNDEAFKPERVPVKSHGGPGRRAMGQTVEAMEENRRSQPKEWHLGIDTSSLRWESYVKGVLNKFFTTPNDGNPLGFDMLVTGTVPAGSGLSSSAAMVVASTLSFLTINKRLSGLTKGELVEMCVLNEQRVGVNSGGMDQAASVIGQPQTPLYISFFPKLSAQPVTLPWKEDEAVFVIANSLKVSDKAVSAKTQYNLRVVETLVGALLLAKGLGVHVADGEKIRLREVVERWKPAPADSPDASLKSSLQSLLPEIERILNSTGKGPEGLTLSEMIAASGLSESDFHSTYLSWVEVEADRFHLYKRIKHVTEEALRVLEFRDSCLSPPADAITTLGRLMNSSQTSCAEQFECSCSELDDLVRVARESGAIGSRLTGAGWGGCTVSLVKAGEVESFMKKVKEGYAPYRDLDDEKLKGAMFATKPGAGACVFEL</sequence>
<dbReference type="Pfam" id="PF00288">
    <property type="entry name" value="GHMP_kinases_N"/>
    <property type="match status" value="1"/>
</dbReference>
<evidence type="ECO:0000256" key="2">
    <source>
        <dbReference type="ARBA" id="ARBA00006566"/>
    </source>
</evidence>
<evidence type="ECO:0000259" key="13">
    <source>
        <dbReference type="Pfam" id="PF10509"/>
    </source>
</evidence>
<comment type="caution">
    <text evidence="14">The sequence shown here is derived from an EMBL/GenBank/DDBJ whole genome shotgun (WGS) entry which is preliminary data.</text>
</comment>
<dbReference type="STRING" id="983506.L8WTM9"/>
<dbReference type="PANTHER" id="PTHR10457:SF7">
    <property type="entry name" value="GALACTOKINASE-RELATED"/>
    <property type="match status" value="1"/>
</dbReference>
<comment type="pathway">
    <text evidence="1">Carbohydrate metabolism; galactose metabolism.</text>
</comment>
<protein>
    <recommendedName>
        <fullName evidence="4">Galactokinase</fullName>
        <ecNumber evidence="3">2.7.1.6</ecNumber>
    </recommendedName>
    <alternativeName>
        <fullName evidence="9">Galactose kinase</fullName>
    </alternativeName>
</protein>
<dbReference type="SUPFAM" id="SSF55060">
    <property type="entry name" value="GHMP Kinase, C-terminal domain"/>
    <property type="match status" value="1"/>
</dbReference>
<dbReference type="EMBL" id="AFRT01001511">
    <property type="protein sequence ID" value="ELU40123.1"/>
    <property type="molecule type" value="Genomic_DNA"/>
</dbReference>
<feature type="domain" description="GHMP kinase N-terminal" evidence="11">
    <location>
        <begin position="244"/>
        <end position="333"/>
    </location>
</feature>
<keyword evidence="8" id="KW-0067">ATP-binding</keyword>
<evidence type="ECO:0000256" key="10">
    <source>
        <dbReference type="ARBA" id="ARBA00049538"/>
    </source>
</evidence>
<evidence type="ECO:0000256" key="3">
    <source>
        <dbReference type="ARBA" id="ARBA00012315"/>
    </source>
</evidence>
<evidence type="ECO:0000259" key="11">
    <source>
        <dbReference type="Pfam" id="PF00288"/>
    </source>
</evidence>
<evidence type="ECO:0000259" key="12">
    <source>
        <dbReference type="Pfam" id="PF08544"/>
    </source>
</evidence>
<dbReference type="EC" id="2.7.1.6" evidence="3"/>
<evidence type="ECO:0000313" key="15">
    <source>
        <dbReference type="Proteomes" id="UP000011668"/>
    </source>
</evidence>
<evidence type="ECO:0000256" key="4">
    <source>
        <dbReference type="ARBA" id="ARBA00019487"/>
    </source>
</evidence>
<comment type="similarity">
    <text evidence="2">Belongs to the GHMP kinase family. GalK subfamily.</text>
</comment>
<dbReference type="InterPro" id="IPR014721">
    <property type="entry name" value="Ribsml_uS5_D2-typ_fold_subgr"/>
</dbReference>
<evidence type="ECO:0000313" key="14">
    <source>
        <dbReference type="EMBL" id="ELU40123.1"/>
    </source>
</evidence>
<evidence type="ECO:0000256" key="5">
    <source>
        <dbReference type="ARBA" id="ARBA00022679"/>
    </source>
</evidence>
<dbReference type="Pfam" id="PF08544">
    <property type="entry name" value="GHMP_kinases_C"/>
    <property type="match status" value="1"/>
</dbReference>
<dbReference type="GO" id="GO:0004335">
    <property type="term" value="F:galactokinase activity"/>
    <property type="evidence" value="ECO:0007669"/>
    <property type="project" value="UniProtKB-EC"/>
</dbReference>
<dbReference type="GO" id="GO:0005524">
    <property type="term" value="F:ATP binding"/>
    <property type="evidence" value="ECO:0007669"/>
    <property type="project" value="UniProtKB-KW"/>
</dbReference>